<evidence type="ECO:0000313" key="5">
    <source>
        <dbReference type="Proteomes" id="UP000180166"/>
    </source>
</evidence>
<dbReference type="PANTHER" id="PTHR24322">
    <property type="entry name" value="PKSB"/>
    <property type="match status" value="1"/>
</dbReference>
<dbReference type="GO" id="GO:0003858">
    <property type="term" value="F:3-hydroxybutyrate dehydrogenase activity"/>
    <property type="evidence" value="ECO:0007669"/>
    <property type="project" value="UniProtKB-EC"/>
</dbReference>
<evidence type="ECO:0000313" key="4">
    <source>
        <dbReference type="EMBL" id="APA99481.1"/>
    </source>
</evidence>
<dbReference type="InterPro" id="IPR002347">
    <property type="entry name" value="SDR_fam"/>
</dbReference>
<evidence type="ECO:0000256" key="1">
    <source>
        <dbReference type="ARBA" id="ARBA00006484"/>
    </source>
</evidence>
<dbReference type="KEGG" id="nsr:NS506_05435"/>
<keyword evidence="2 4" id="KW-0560">Oxidoreductase</keyword>
<sequence>MSRISVSGRVVAITGGARGIGRATAEAFARAGAKVAIGDLDAELAKIAADEVEAASRHPVVGLPLDVTGAESFSAFLDSAEAALGDLDILVNNAGIMPTGEYLAEPPALTDRQIDINIRGVTTGSRLAAHRFTARGHGHIVNVASLAGVTGEPGLATYCGTKHFVIGFTEALWRELHPKGIGVTTVLPGFINTELSAGTEVPRWARRISVREPEDVATAIVTAVESDARTITVPKSLGLLLASTRMLPFKLRVKTSEALGWGAVFTDPDPAQRDRYHRRIRDRF</sequence>
<reference evidence="4 5" key="1">
    <citation type="submission" date="2016-10" db="EMBL/GenBank/DDBJ databases">
        <title>Genome sequence of Nocardia seriolae strain EM150506, isolated from Anguila japonica.</title>
        <authorList>
            <person name="Han H.-J."/>
        </authorList>
    </citation>
    <scope>NUCLEOTIDE SEQUENCE [LARGE SCALE GENOMIC DNA]</scope>
    <source>
        <strain evidence="4 5">EM150506</strain>
    </source>
</reference>
<dbReference type="AlphaFoldDB" id="A0ABC8AYW0"/>
<dbReference type="NCBIfam" id="NF005878">
    <property type="entry name" value="PRK07825.1"/>
    <property type="match status" value="1"/>
</dbReference>
<dbReference type="EC" id="1.1.1.30" evidence="4"/>
<dbReference type="Proteomes" id="UP000180166">
    <property type="component" value="Chromosome"/>
</dbReference>
<dbReference type="SUPFAM" id="SSF51735">
    <property type="entry name" value="NAD(P)-binding Rossmann-fold domains"/>
    <property type="match status" value="1"/>
</dbReference>
<dbReference type="EMBL" id="CP017839">
    <property type="protein sequence ID" value="APA99481.1"/>
    <property type="molecule type" value="Genomic_DNA"/>
</dbReference>
<evidence type="ECO:0000256" key="3">
    <source>
        <dbReference type="RuleBase" id="RU000363"/>
    </source>
</evidence>
<evidence type="ECO:0000256" key="2">
    <source>
        <dbReference type="ARBA" id="ARBA00023002"/>
    </source>
</evidence>
<dbReference type="CDD" id="cd05233">
    <property type="entry name" value="SDR_c"/>
    <property type="match status" value="1"/>
</dbReference>
<gene>
    <name evidence="4" type="ORF">NS506_05435</name>
</gene>
<protein>
    <submittedName>
        <fullName evidence="4">3-hydroxybutyrate dehydrogenase</fullName>
        <ecNumber evidence="4">1.1.1.30</ecNumber>
    </submittedName>
</protein>
<organism evidence="4 5">
    <name type="scientific">Nocardia seriolae</name>
    <dbReference type="NCBI Taxonomy" id="37332"/>
    <lineage>
        <taxon>Bacteria</taxon>
        <taxon>Bacillati</taxon>
        <taxon>Actinomycetota</taxon>
        <taxon>Actinomycetes</taxon>
        <taxon>Mycobacteriales</taxon>
        <taxon>Nocardiaceae</taxon>
        <taxon>Nocardia</taxon>
    </lineage>
</organism>
<dbReference type="PANTHER" id="PTHR24322:SF736">
    <property type="entry name" value="RETINOL DEHYDROGENASE 10"/>
    <property type="match status" value="1"/>
</dbReference>
<comment type="similarity">
    <text evidence="1 3">Belongs to the short-chain dehydrogenases/reductases (SDR) family.</text>
</comment>
<dbReference type="PRINTS" id="PR00081">
    <property type="entry name" value="GDHRDH"/>
</dbReference>
<dbReference type="FunFam" id="3.40.50.720:FF:000084">
    <property type="entry name" value="Short-chain dehydrogenase reductase"/>
    <property type="match status" value="1"/>
</dbReference>
<accession>A0ABC8AYW0</accession>
<proteinExistence type="inferred from homology"/>
<name>A0ABC8AYW0_9NOCA</name>
<dbReference type="InterPro" id="IPR036291">
    <property type="entry name" value="NAD(P)-bd_dom_sf"/>
</dbReference>
<dbReference type="Gene3D" id="3.40.50.720">
    <property type="entry name" value="NAD(P)-binding Rossmann-like Domain"/>
    <property type="match status" value="1"/>
</dbReference>
<dbReference type="Pfam" id="PF00106">
    <property type="entry name" value="adh_short"/>
    <property type="match status" value="1"/>
</dbReference>
<dbReference type="PRINTS" id="PR00080">
    <property type="entry name" value="SDRFAMILY"/>
</dbReference>